<reference evidence="1" key="1">
    <citation type="submission" date="2018-02" db="EMBL/GenBank/DDBJ databases">
        <title>Rhizophora mucronata_Transcriptome.</title>
        <authorList>
            <person name="Meera S.P."/>
            <person name="Sreeshan A."/>
            <person name="Augustine A."/>
        </authorList>
    </citation>
    <scope>NUCLEOTIDE SEQUENCE</scope>
    <source>
        <tissue evidence="1">Leaf</tissue>
    </source>
</reference>
<sequence>MSCQFLKVDWASRLFA</sequence>
<name>A0A2P2R1N0_RHIMU</name>
<proteinExistence type="predicted"/>
<accession>A0A2P2R1N0</accession>
<dbReference type="EMBL" id="GGEC01092623">
    <property type="protein sequence ID" value="MBX73107.1"/>
    <property type="molecule type" value="Transcribed_RNA"/>
</dbReference>
<evidence type="ECO:0000313" key="1">
    <source>
        <dbReference type="EMBL" id="MBX73107.1"/>
    </source>
</evidence>
<dbReference type="AlphaFoldDB" id="A0A2P2R1N0"/>
<protein>
    <submittedName>
        <fullName evidence="1">Uncharacterized protein</fullName>
    </submittedName>
</protein>
<organism evidence="1">
    <name type="scientific">Rhizophora mucronata</name>
    <name type="common">Asiatic mangrove</name>
    <dbReference type="NCBI Taxonomy" id="61149"/>
    <lineage>
        <taxon>Eukaryota</taxon>
        <taxon>Viridiplantae</taxon>
        <taxon>Streptophyta</taxon>
        <taxon>Embryophyta</taxon>
        <taxon>Tracheophyta</taxon>
        <taxon>Spermatophyta</taxon>
        <taxon>Magnoliopsida</taxon>
        <taxon>eudicotyledons</taxon>
        <taxon>Gunneridae</taxon>
        <taxon>Pentapetalae</taxon>
        <taxon>rosids</taxon>
        <taxon>fabids</taxon>
        <taxon>Malpighiales</taxon>
        <taxon>Rhizophoraceae</taxon>
        <taxon>Rhizophora</taxon>
    </lineage>
</organism>